<evidence type="ECO:0000313" key="10">
    <source>
        <dbReference type="Proteomes" id="UP000034531"/>
    </source>
</evidence>
<evidence type="ECO:0000256" key="7">
    <source>
        <dbReference type="PIRSR" id="PIRSR600715-1"/>
    </source>
</evidence>
<name>A0A0G0R759_9BACT</name>
<evidence type="ECO:0000256" key="5">
    <source>
        <dbReference type="ARBA" id="ARBA00022989"/>
    </source>
</evidence>
<keyword evidence="5 8" id="KW-1133">Transmembrane helix</keyword>
<feature type="transmembrane region" description="Helical" evidence="8">
    <location>
        <begin position="212"/>
        <end position="231"/>
    </location>
</feature>
<evidence type="ECO:0000313" key="9">
    <source>
        <dbReference type="EMBL" id="KKR48228.1"/>
    </source>
</evidence>
<dbReference type="GO" id="GO:0009103">
    <property type="term" value="P:lipopolysaccharide biosynthetic process"/>
    <property type="evidence" value="ECO:0007669"/>
    <property type="project" value="TreeGrafter"/>
</dbReference>
<keyword evidence="7" id="KW-0479">Metal-binding</keyword>
<evidence type="ECO:0000256" key="6">
    <source>
        <dbReference type="ARBA" id="ARBA00023136"/>
    </source>
</evidence>
<evidence type="ECO:0000256" key="1">
    <source>
        <dbReference type="ARBA" id="ARBA00004651"/>
    </source>
</evidence>
<dbReference type="Proteomes" id="UP000034531">
    <property type="component" value="Unassembled WGS sequence"/>
</dbReference>
<evidence type="ECO:0000256" key="8">
    <source>
        <dbReference type="SAM" id="Phobius"/>
    </source>
</evidence>
<feature type="transmembrane region" description="Helical" evidence="8">
    <location>
        <begin position="6"/>
        <end position="26"/>
    </location>
</feature>
<proteinExistence type="predicted"/>
<keyword evidence="2" id="KW-1003">Cell membrane</keyword>
<dbReference type="GO" id="GO:0005886">
    <property type="term" value="C:plasma membrane"/>
    <property type="evidence" value="ECO:0007669"/>
    <property type="project" value="UniProtKB-SubCell"/>
</dbReference>
<feature type="binding site" evidence="7">
    <location>
        <position position="242"/>
    </location>
    <ligand>
        <name>Mg(2+)</name>
        <dbReference type="ChEBI" id="CHEBI:18420"/>
    </ligand>
</feature>
<reference evidence="9 10" key="1">
    <citation type="journal article" date="2015" name="Nature">
        <title>rRNA introns, odd ribosomes, and small enigmatic genomes across a large radiation of phyla.</title>
        <authorList>
            <person name="Brown C.T."/>
            <person name="Hug L.A."/>
            <person name="Thomas B.C."/>
            <person name="Sharon I."/>
            <person name="Castelle C.J."/>
            <person name="Singh A."/>
            <person name="Wilkins M.J."/>
            <person name="Williams K.H."/>
            <person name="Banfield J.F."/>
        </authorList>
    </citation>
    <scope>NUCLEOTIDE SEQUENCE [LARGE SCALE GENOMIC DNA]</scope>
</reference>
<dbReference type="PANTHER" id="PTHR22926:SF3">
    <property type="entry name" value="UNDECAPRENYL-PHOSPHATE ALPHA-N-ACETYLGLUCOSAMINYL 1-PHOSPHATE TRANSFERASE"/>
    <property type="match status" value="1"/>
</dbReference>
<comment type="cofactor">
    <cofactor evidence="7">
        <name>Mg(2+)</name>
        <dbReference type="ChEBI" id="CHEBI:18420"/>
    </cofactor>
</comment>
<dbReference type="CDD" id="cd06853">
    <property type="entry name" value="GT_WecA_like"/>
    <property type="match status" value="1"/>
</dbReference>
<feature type="transmembrane region" description="Helical" evidence="8">
    <location>
        <begin position="147"/>
        <end position="174"/>
    </location>
</feature>
<feature type="transmembrane region" description="Helical" evidence="8">
    <location>
        <begin position="47"/>
        <end position="67"/>
    </location>
</feature>
<dbReference type="Pfam" id="PF00953">
    <property type="entry name" value="Glycos_transf_4"/>
    <property type="match status" value="1"/>
</dbReference>
<comment type="subcellular location">
    <subcellularLocation>
        <location evidence="1">Cell membrane</location>
        <topology evidence="1">Multi-pass membrane protein</topology>
    </subcellularLocation>
</comment>
<dbReference type="InterPro" id="IPR000715">
    <property type="entry name" value="Glycosyl_transferase_4"/>
</dbReference>
<evidence type="ECO:0000256" key="3">
    <source>
        <dbReference type="ARBA" id="ARBA00022679"/>
    </source>
</evidence>
<keyword evidence="6 8" id="KW-0472">Membrane</keyword>
<feature type="transmembrane region" description="Helical" evidence="8">
    <location>
        <begin position="313"/>
        <end position="331"/>
    </location>
</feature>
<dbReference type="PATRIC" id="fig|1618405.3.peg.961"/>
<dbReference type="PANTHER" id="PTHR22926">
    <property type="entry name" value="PHOSPHO-N-ACETYLMURAMOYL-PENTAPEPTIDE-TRANSFERASE"/>
    <property type="match status" value="1"/>
</dbReference>
<comment type="caution">
    <text evidence="9">The sequence shown here is derived from an EMBL/GenBank/DDBJ whole genome shotgun (WGS) entry which is preliminary data.</text>
</comment>
<evidence type="ECO:0000256" key="4">
    <source>
        <dbReference type="ARBA" id="ARBA00022692"/>
    </source>
</evidence>
<feature type="transmembrane region" description="Helical" evidence="8">
    <location>
        <begin position="186"/>
        <end position="206"/>
    </location>
</feature>
<gene>
    <name evidence="9" type="ORF">UT84_C0043G0004</name>
</gene>
<keyword evidence="4 8" id="KW-0812">Transmembrane</keyword>
<feature type="transmembrane region" description="Helical" evidence="8">
    <location>
        <begin position="102"/>
        <end position="127"/>
    </location>
</feature>
<sequence length="364" mass="39813">MNFVLPFVLSFGLALILIPVTIFFTKRYGFVDDPKRHKHPALLHKKSVPRAGGLPIFLAFLVTTLLVIPFSQALLGVLLGALVLVVVGILDDKFDLKTWHKFTAQILAALIVVGSGIGISFITNPFYSFGNWGESLGEVIRLDTIRIFFDFLGTHSVVVFADLFAFFWIIWVINMVNFSSGVDGQMPGIVLVALLVIFAASLRFYPVDQNQLIVSKIALIGVGVTLGFLIYNFYPAKIFPGDSGSYFLGFLVATAAILSGAKVGTAILVMAVPLIDGVFTVIRRVASGSSPFRGDRGHLHHRLMEFGFGQRRVALFYWLLCAILGAIALILPSSEKIFAGVVVAIIILGGLLWLNMNLPQKDLR</sequence>
<dbReference type="EMBL" id="LBYI01000043">
    <property type="protein sequence ID" value="KKR48228.1"/>
    <property type="molecule type" value="Genomic_DNA"/>
</dbReference>
<feature type="binding site" evidence="7">
    <location>
        <position position="177"/>
    </location>
    <ligand>
        <name>Mg(2+)</name>
        <dbReference type="ChEBI" id="CHEBI:18420"/>
    </ligand>
</feature>
<feature type="transmembrane region" description="Helical" evidence="8">
    <location>
        <begin position="73"/>
        <end position="90"/>
    </location>
</feature>
<organism evidence="9 10">
    <name type="scientific">Candidatus Curtissbacteria bacterium GW2011_GWA1_40_16</name>
    <dbReference type="NCBI Taxonomy" id="1618405"/>
    <lineage>
        <taxon>Bacteria</taxon>
        <taxon>Candidatus Curtissiibacteriota</taxon>
    </lineage>
</organism>
<keyword evidence="3 9" id="KW-0808">Transferase</keyword>
<protein>
    <submittedName>
        <fullName evidence="9">Glycosyl transferase, family 4, conserved region</fullName>
    </submittedName>
</protein>
<accession>A0A0G0R759</accession>
<dbReference type="AlphaFoldDB" id="A0A0G0R759"/>
<keyword evidence="7" id="KW-0460">Magnesium</keyword>
<dbReference type="GO" id="GO:0071555">
    <property type="term" value="P:cell wall organization"/>
    <property type="evidence" value="ECO:0007669"/>
    <property type="project" value="TreeGrafter"/>
</dbReference>
<dbReference type="GO" id="GO:0016780">
    <property type="term" value="F:phosphotransferase activity, for other substituted phosphate groups"/>
    <property type="evidence" value="ECO:0007669"/>
    <property type="project" value="InterPro"/>
</dbReference>
<evidence type="ECO:0000256" key="2">
    <source>
        <dbReference type="ARBA" id="ARBA00022475"/>
    </source>
</evidence>
<feature type="transmembrane region" description="Helical" evidence="8">
    <location>
        <begin position="337"/>
        <end position="354"/>
    </location>
</feature>
<dbReference type="GO" id="GO:0046872">
    <property type="term" value="F:metal ion binding"/>
    <property type="evidence" value="ECO:0007669"/>
    <property type="project" value="UniProtKB-KW"/>
</dbReference>
<dbReference type="GO" id="GO:0044038">
    <property type="term" value="P:cell wall macromolecule biosynthetic process"/>
    <property type="evidence" value="ECO:0007669"/>
    <property type="project" value="TreeGrafter"/>
</dbReference>
<feature type="transmembrane region" description="Helical" evidence="8">
    <location>
        <begin position="243"/>
        <end position="261"/>
    </location>
</feature>